<evidence type="ECO:0000256" key="4">
    <source>
        <dbReference type="ARBA" id="ARBA00022723"/>
    </source>
</evidence>
<gene>
    <name evidence="9" type="ORF">COCHEDRAFT_1193999</name>
</gene>
<dbReference type="GO" id="GO:0020037">
    <property type="term" value="F:heme binding"/>
    <property type="evidence" value="ECO:0007669"/>
    <property type="project" value="InterPro"/>
</dbReference>
<proteinExistence type="inferred from homology"/>
<keyword evidence="5 6" id="KW-0408">Iron</keyword>
<dbReference type="InterPro" id="IPR001128">
    <property type="entry name" value="Cyt_P450"/>
</dbReference>
<dbReference type="OMA" id="NHEMRII"/>
<dbReference type="GO" id="GO:0016705">
    <property type="term" value="F:oxidoreductase activity, acting on paired donors, with incorporation or reduction of molecular oxygen"/>
    <property type="evidence" value="ECO:0007669"/>
    <property type="project" value="InterPro"/>
</dbReference>
<keyword evidence="10" id="KW-1185">Reference proteome</keyword>
<organism evidence="9 10">
    <name type="scientific">Cochliobolus heterostrophus (strain C5 / ATCC 48332 / race O)</name>
    <name type="common">Southern corn leaf blight fungus</name>
    <name type="synonym">Bipolaris maydis</name>
    <dbReference type="NCBI Taxonomy" id="701091"/>
    <lineage>
        <taxon>Eukaryota</taxon>
        <taxon>Fungi</taxon>
        <taxon>Dikarya</taxon>
        <taxon>Ascomycota</taxon>
        <taxon>Pezizomycotina</taxon>
        <taxon>Dothideomycetes</taxon>
        <taxon>Pleosporomycetidae</taxon>
        <taxon>Pleosporales</taxon>
        <taxon>Pleosporineae</taxon>
        <taxon>Pleosporaceae</taxon>
        <taxon>Bipolaris</taxon>
    </lineage>
</organism>
<accession>M2T4M7</accession>
<dbReference type="CDD" id="cd11058">
    <property type="entry name" value="CYP60B-like"/>
    <property type="match status" value="1"/>
</dbReference>
<keyword evidence="4 6" id="KW-0479">Metal-binding</keyword>
<dbReference type="PANTHER" id="PTHR24305">
    <property type="entry name" value="CYTOCHROME P450"/>
    <property type="match status" value="1"/>
</dbReference>
<dbReference type="PRINTS" id="PR00463">
    <property type="entry name" value="EP450I"/>
</dbReference>
<dbReference type="eggNOG" id="KOG0158">
    <property type="taxonomic scope" value="Eukaryota"/>
</dbReference>
<dbReference type="STRING" id="701091.M2T4M7"/>
<evidence type="ECO:0000313" key="9">
    <source>
        <dbReference type="EMBL" id="EMD92530.1"/>
    </source>
</evidence>
<dbReference type="InterPro" id="IPR036396">
    <property type="entry name" value="Cyt_P450_sf"/>
</dbReference>
<keyword evidence="8" id="KW-0812">Transmembrane</keyword>
<dbReference type="EMBL" id="KB445575">
    <property type="protein sequence ID" value="EMD92530.1"/>
    <property type="molecule type" value="Genomic_DNA"/>
</dbReference>
<keyword evidence="3 6" id="KW-0349">Heme</keyword>
<evidence type="ECO:0000256" key="8">
    <source>
        <dbReference type="SAM" id="Phobius"/>
    </source>
</evidence>
<comment type="cofactor">
    <cofactor evidence="1 6">
        <name>heme</name>
        <dbReference type="ChEBI" id="CHEBI:30413"/>
    </cofactor>
</comment>
<evidence type="ECO:0000313" key="10">
    <source>
        <dbReference type="Proteomes" id="UP000016936"/>
    </source>
</evidence>
<evidence type="ECO:0000256" key="6">
    <source>
        <dbReference type="PIRSR" id="PIRSR602401-1"/>
    </source>
</evidence>
<evidence type="ECO:0008006" key="11">
    <source>
        <dbReference type="Google" id="ProtNLM"/>
    </source>
</evidence>
<dbReference type="Pfam" id="PF00067">
    <property type="entry name" value="p450"/>
    <property type="match status" value="1"/>
</dbReference>
<dbReference type="AlphaFoldDB" id="M2T4M7"/>
<keyword evidence="7" id="KW-0503">Monooxygenase</keyword>
<feature type="binding site" description="axial binding residue" evidence="6">
    <location>
        <position position="438"/>
    </location>
    <ligand>
        <name>heme</name>
        <dbReference type="ChEBI" id="CHEBI:30413"/>
    </ligand>
    <ligandPart>
        <name>Fe</name>
        <dbReference type="ChEBI" id="CHEBI:18248"/>
    </ligandPart>
</feature>
<dbReference type="GO" id="GO:0005506">
    <property type="term" value="F:iron ion binding"/>
    <property type="evidence" value="ECO:0007669"/>
    <property type="project" value="InterPro"/>
</dbReference>
<dbReference type="PANTHER" id="PTHR24305:SF210">
    <property type="entry name" value="CYTOCHROME P450 MONOOXYGENASE ASQL-RELATED"/>
    <property type="match status" value="1"/>
</dbReference>
<evidence type="ECO:0000256" key="2">
    <source>
        <dbReference type="ARBA" id="ARBA00010617"/>
    </source>
</evidence>
<dbReference type="InterPro" id="IPR002401">
    <property type="entry name" value="Cyt_P450_E_grp-I"/>
</dbReference>
<dbReference type="Gene3D" id="1.10.630.10">
    <property type="entry name" value="Cytochrome P450"/>
    <property type="match status" value="1"/>
</dbReference>
<keyword evidence="8" id="KW-0472">Membrane</keyword>
<dbReference type="Proteomes" id="UP000016936">
    <property type="component" value="Unassembled WGS sequence"/>
</dbReference>
<evidence type="ECO:0000256" key="1">
    <source>
        <dbReference type="ARBA" id="ARBA00001971"/>
    </source>
</evidence>
<reference evidence="9 10" key="1">
    <citation type="journal article" date="2012" name="PLoS Pathog.">
        <title>Diverse lifestyles and strategies of plant pathogenesis encoded in the genomes of eighteen Dothideomycetes fungi.</title>
        <authorList>
            <person name="Ohm R.A."/>
            <person name="Feau N."/>
            <person name="Henrissat B."/>
            <person name="Schoch C.L."/>
            <person name="Horwitz B.A."/>
            <person name="Barry K.W."/>
            <person name="Condon B.J."/>
            <person name="Copeland A.C."/>
            <person name="Dhillon B."/>
            <person name="Glaser F."/>
            <person name="Hesse C.N."/>
            <person name="Kosti I."/>
            <person name="LaButti K."/>
            <person name="Lindquist E.A."/>
            <person name="Lucas S."/>
            <person name="Salamov A.A."/>
            <person name="Bradshaw R.E."/>
            <person name="Ciuffetti L."/>
            <person name="Hamelin R.C."/>
            <person name="Kema G.H.J."/>
            <person name="Lawrence C."/>
            <person name="Scott J.A."/>
            <person name="Spatafora J.W."/>
            <person name="Turgeon B.G."/>
            <person name="de Wit P.J.G.M."/>
            <person name="Zhong S."/>
            <person name="Goodwin S.B."/>
            <person name="Grigoriev I.V."/>
        </authorList>
    </citation>
    <scope>NUCLEOTIDE SEQUENCE [LARGE SCALE GENOMIC DNA]</scope>
    <source>
        <strain evidence="10">C5 / ATCC 48332 / race O</strain>
    </source>
</reference>
<name>M2T4M7_COCH5</name>
<sequence length="493" mass="56236">MGNVLLLVGWIIGGAILQFFLLAIYNVFFHPCRKFPGPKIAAATGFFYHYKCLKGEEAAWQKEMHRKYGDIVRLSPDRLSFVTAEAWRDIAGSSVGKRLENRKDPLMFPPNLKGMRSLASEYRTEVHRPRRRLYQNAFSEKALRKQEPVILGYVDLLVKVVKEAAKNDSNSKVDIQKLLNCCTFDVMADLTFGEPLGLLEQSELSEWVAQIFGSIRLTSIKRIIMEYPIIERLIEAITPASLKAAALAHYNYSAQRVEKRLAKGIDIGKPDIWSLVMTKNEQDEIPKEIMVADAATFMVAGTETTASTLTILFYLCLTHPEQMQRLQAEVRALREDELTLDRVQHLSFMAACIKESLRVHPVVPIPLFRKTPKGGNAIDGQWVPENTRVAVSQLAAYHYSSNFKDPDSFIPERWLPGTGYDGDKKDAFNPFSTGPRNCIGQNLANYEMRIILAKLLWNFDFELCEESRNWIKQRVYVLWEKPPLIVKAKYIRG</sequence>
<evidence type="ECO:0000256" key="7">
    <source>
        <dbReference type="RuleBase" id="RU000461"/>
    </source>
</evidence>
<dbReference type="PRINTS" id="PR00385">
    <property type="entry name" value="P450"/>
</dbReference>
<evidence type="ECO:0000256" key="5">
    <source>
        <dbReference type="ARBA" id="ARBA00023004"/>
    </source>
</evidence>
<feature type="transmembrane region" description="Helical" evidence="8">
    <location>
        <begin position="6"/>
        <end position="29"/>
    </location>
</feature>
<evidence type="ECO:0000256" key="3">
    <source>
        <dbReference type="ARBA" id="ARBA00022617"/>
    </source>
</evidence>
<dbReference type="HOGENOM" id="CLU_001570_14_11_1"/>
<keyword evidence="8" id="KW-1133">Transmembrane helix</keyword>
<protein>
    <recommendedName>
        <fullName evidence="11">Cytochrome P450 monooxygenase</fullName>
    </recommendedName>
</protein>
<dbReference type="GO" id="GO:0004497">
    <property type="term" value="F:monooxygenase activity"/>
    <property type="evidence" value="ECO:0007669"/>
    <property type="project" value="UniProtKB-KW"/>
</dbReference>
<comment type="similarity">
    <text evidence="2 7">Belongs to the cytochrome P450 family.</text>
</comment>
<keyword evidence="7" id="KW-0560">Oxidoreductase</keyword>
<dbReference type="InterPro" id="IPR017972">
    <property type="entry name" value="Cyt_P450_CS"/>
</dbReference>
<reference evidence="10" key="2">
    <citation type="journal article" date="2013" name="PLoS Genet.">
        <title>Comparative genome structure, secondary metabolite, and effector coding capacity across Cochliobolus pathogens.</title>
        <authorList>
            <person name="Condon B.J."/>
            <person name="Leng Y."/>
            <person name="Wu D."/>
            <person name="Bushley K.E."/>
            <person name="Ohm R.A."/>
            <person name="Otillar R."/>
            <person name="Martin J."/>
            <person name="Schackwitz W."/>
            <person name="Grimwood J."/>
            <person name="MohdZainudin N."/>
            <person name="Xue C."/>
            <person name="Wang R."/>
            <person name="Manning V.A."/>
            <person name="Dhillon B."/>
            <person name="Tu Z.J."/>
            <person name="Steffenson B.J."/>
            <person name="Salamov A."/>
            <person name="Sun H."/>
            <person name="Lowry S."/>
            <person name="LaButti K."/>
            <person name="Han J."/>
            <person name="Copeland A."/>
            <person name="Lindquist E."/>
            <person name="Barry K."/>
            <person name="Schmutz J."/>
            <person name="Baker S.E."/>
            <person name="Ciuffetti L.M."/>
            <person name="Grigoriev I.V."/>
            <person name="Zhong S."/>
            <person name="Turgeon B.G."/>
        </authorList>
    </citation>
    <scope>NUCLEOTIDE SEQUENCE [LARGE SCALE GENOMIC DNA]</scope>
    <source>
        <strain evidence="10">C5 / ATCC 48332 / race O</strain>
    </source>
</reference>
<dbReference type="SMR" id="M2T4M7"/>
<dbReference type="OrthoDB" id="1470350at2759"/>
<dbReference type="SUPFAM" id="SSF48264">
    <property type="entry name" value="Cytochrome P450"/>
    <property type="match status" value="1"/>
</dbReference>
<dbReference type="PROSITE" id="PS00086">
    <property type="entry name" value="CYTOCHROME_P450"/>
    <property type="match status" value="1"/>
</dbReference>
<dbReference type="InterPro" id="IPR050121">
    <property type="entry name" value="Cytochrome_P450_monoxygenase"/>
</dbReference>